<dbReference type="InterPro" id="IPR019826">
    <property type="entry name" value="Carboxylesterase_B_AS"/>
</dbReference>
<dbReference type="SUPFAM" id="SSF53474">
    <property type="entry name" value="alpha/beta-Hydrolases"/>
    <property type="match status" value="1"/>
</dbReference>
<keyword evidence="7" id="KW-1185">Reference proteome</keyword>
<dbReference type="GeneID" id="91104358"/>
<keyword evidence="2 3" id="KW-0378">Hydrolase</keyword>
<dbReference type="PROSITE" id="PS00941">
    <property type="entry name" value="CARBOXYLESTERASE_B_2"/>
    <property type="match status" value="1"/>
</dbReference>
<name>A0AAX4KM65_9TREE</name>
<dbReference type="GO" id="GO:0016787">
    <property type="term" value="F:hydrolase activity"/>
    <property type="evidence" value="ECO:0007669"/>
    <property type="project" value="UniProtKB-KW"/>
</dbReference>
<dbReference type="EC" id="3.1.1.-" evidence="3"/>
<evidence type="ECO:0000313" key="6">
    <source>
        <dbReference type="EMBL" id="WWD07457.1"/>
    </source>
</evidence>
<dbReference type="KEGG" id="ker:91104358"/>
<sequence length="575" mass="64367">MYLLPLITLLLLISASPHPRKYTQTDPTVILESCDNSVTLTGRHDQSFNQDLYLGIPYAQPPTGPRRFRLPEPYTYNEDLVVQQHGPACLQAPNTTADGQYGMSEDCLFLDVYAPHRPEWKYGKLPVLVYIHGGSFIEGTASIYNGSYLVAHAQEIDKPIILVVVNFRLGIFGFGYGSGFAENGAANLAMRDNIAALQWVKEHIHSFGGFRNQVTVLGGSSGSVAISLLYLNPEFDLFRSAIMSSGSQNSLPMGPTGTTWEDAYQILLEITNCTTSQQDTNPFECLRSLPADILLEAQFALKADPRWSTSFIFGPSIDGDLIPKSPYELLEEGKFAKIPFIAGNVKDEGTVFTAPTVNASSLFGVLKAIEPIDPSLILLDELQDAYPDDPSLGSPFDTGDETFGLDPTYKQAAAIFGDVAFQAPRRHFLQAANRHGLKDTWTYQFEQISPDRSAYLGVSHATDVPYFFGTARPGVGDAHYWQFNYTEQDHELSDMMIDYWINFIYHTNPNPISSNEEECLVEWPRYDIAEESRNMLKLTFGEVEVIKDDYRQDAMDVIYGNYNQFNWKRETIESD</sequence>
<protein>
    <recommendedName>
        <fullName evidence="3">Carboxylic ester hydrolase</fullName>
        <ecNumber evidence="3">3.1.1.-</ecNumber>
    </recommendedName>
</protein>
<feature type="signal peptide" evidence="4">
    <location>
        <begin position="1"/>
        <end position="15"/>
    </location>
</feature>
<dbReference type="Proteomes" id="UP001358614">
    <property type="component" value="Chromosome 1"/>
</dbReference>
<dbReference type="EMBL" id="CP144089">
    <property type="protein sequence ID" value="WWD07457.1"/>
    <property type="molecule type" value="Genomic_DNA"/>
</dbReference>
<keyword evidence="4" id="KW-0732">Signal</keyword>
<evidence type="ECO:0000256" key="2">
    <source>
        <dbReference type="ARBA" id="ARBA00022801"/>
    </source>
</evidence>
<reference evidence="6 7" key="1">
    <citation type="submission" date="2024-01" db="EMBL/GenBank/DDBJ databases">
        <title>Comparative genomics of Cryptococcus and Kwoniella reveals pathogenesis evolution and contrasting modes of karyotype evolution via chromosome fusion or intercentromeric recombination.</title>
        <authorList>
            <person name="Coelho M.A."/>
            <person name="David-Palma M."/>
            <person name="Shea T."/>
            <person name="Bowers K."/>
            <person name="McGinley-Smith S."/>
            <person name="Mohammad A.W."/>
            <person name="Gnirke A."/>
            <person name="Yurkov A.M."/>
            <person name="Nowrousian M."/>
            <person name="Sun S."/>
            <person name="Cuomo C.A."/>
            <person name="Heitman J."/>
        </authorList>
    </citation>
    <scope>NUCLEOTIDE SEQUENCE [LARGE SCALE GENOMIC DNA]</scope>
    <source>
        <strain evidence="6 7">PYCC6329</strain>
    </source>
</reference>
<feature type="chain" id="PRO_5043960205" description="Carboxylic ester hydrolase" evidence="4">
    <location>
        <begin position="16"/>
        <end position="575"/>
    </location>
</feature>
<dbReference type="AlphaFoldDB" id="A0AAX4KM65"/>
<evidence type="ECO:0000256" key="4">
    <source>
        <dbReference type="SAM" id="SignalP"/>
    </source>
</evidence>
<accession>A0AAX4KM65</accession>
<organism evidence="6 7">
    <name type="scientific">Kwoniella europaea PYCC6329</name>
    <dbReference type="NCBI Taxonomy" id="1423913"/>
    <lineage>
        <taxon>Eukaryota</taxon>
        <taxon>Fungi</taxon>
        <taxon>Dikarya</taxon>
        <taxon>Basidiomycota</taxon>
        <taxon>Agaricomycotina</taxon>
        <taxon>Tremellomycetes</taxon>
        <taxon>Tremellales</taxon>
        <taxon>Cryptococcaceae</taxon>
        <taxon>Kwoniella</taxon>
    </lineage>
</organism>
<dbReference type="PROSITE" id="PS00122">
    <property type="entry name" value="CARBOXYLESTERASE_B_1"/>
    <property type="match status" value="1"/>
</dbReference>
<evidence type="ECO:0000313" key="7">
    <source>
        <dbReference type="Proteomes" id="UP001358614"/>
    </source>
</evidence>
<dbReference type="InterPro" id="IPR029058">
    <property type="entry name" value="AB_hydrolase_fold"/>
</dbReference>
<evidence type="ECO:0000256" key="1">
    <source>
        <dbReference type="ARBA" id="ARBA00005964"/>
    </source>
</evidence>
<comment type="similarity">
    <text evidence="1 3">Belongs to the type-B carboxylesterase/lipase family.</text>
</comment>
<dbReference type="PANTHER" id="PTHR11559">
    <property type="entry name" value="CARBOXYLESTERASE"/>
    <property type="match status" value="1"/>
</dbReference>
<evidence type="ECO:0000259" key="5">
    <source>
        <dbReference type="Pfam" id="PF00135"/>
    </source>
</evidence>
<dbReference type="InterPro" id="IPR002018">
    <property type="entry name" value="CarbesteraseB"/>
</dbReference>
<dbReference type="RefSeq" id="XP_066085424.1">
    <property type="nucleotide sequence ID" value="XM_066229327.1"/>
</dbReference>
<dbReference type="InterPro" id="IPR019819">
    <property type="entry name" value="Carboxylesterase_B_CS"/>
</dbReference>
<feature type="domain" description="Carboxylesterase type B" evidence="5">
    <location>
        <begin position="45"/>
        <end position="550"/>
    </location>
</feature>
<evidence type="ECO:0000256" key="3">
    <source>
        <dbReference type="RuleBase" id="RU361235"/>
    </source>
</evidence>
<gene>
    <name evidence="6" type="ORF">V865_005557</name>
</gene>
<dbReference type="InterPro" id="IPR050309">
    <property type="entry name" value="Type-B_Carboxylest/Lipase"/>
</dbReference>
<dbReference type="Pfam" id="PF00135">
    <property type="entry name" value="COesterase"/>
    <property type="match status" value="1"/>
</dbReference>
<proteinExistence type="inferred from homology"/>
<dbReference type="Gene3D" id="3.40.50.1820">
    <property type="entry name" value="alpha/beta hydrolase"/>
    <property type="match status" value="1"/>
</dbReference>